<dbReference type="PROSITE" id="PS51257">
    <property type="entry name" value="PROKAR_LIPOPROTEIN"/>
    <property type="match status" value="1"/>
</dbReference>
<feature type="signal peptide" evidence="1">
    <location>
        <begin position="1"/>
        <end position="20"/>
    </location>
</feature>
<feature type="chain" id="PRO_5016299501" description="Tox-MPTase3 domain-containing protein" evidence="1">
    <location>
        <begin position="21"/>
        <end position="552"/>
    </location>
</feature>
<organism evidence="3 4">
    <name type="scientific">Flagellimonas aquimarina</name>
    <dbReference type="NCBI Taxonomy" id="2201895"/>
    <lineage>
        <taxon>Bacteria</taxon>
        <taxon>Pseudomonadati</taxon>
        <taxon>Bacteroidota</taxon>
        <taxon>Flavobacteriia</taxon>
        <taxon>Flavobacteriales</taxon>
        <taxon>Flavobacteriaceae</taxon>
        <taxon>Flagellimonas</taxon>
    </lineage>
</organism>
<dbReference type="EMBL" id="QGEG01000001">
    <property type="protein sequence ID" value="PWL39623.1"/>
    <property type="molecule type" value="Genomic_DNA"/>
</dbReference>
<name>A0A316L5T0_9FLAO</name>
<keyword evidence="4" id="KW-1185">Reference proteome</keyword>
<accession>A0A316L5T0</accession>
<evidence type="ECO:0000313" key="3">
    <source>
        <dbReference type="EMBL" id="PWL39623.1"/>
    </source>
</evidence>
<keyword evidence="1" id="KW-0732">Signal</keyword>
<dbReference type="AlphaFoldDB" id="A0A316L5T0"/>
<proteinExistence type="predicted"/>
<evidence type="ECO:0000256" key="1">
    <source>
        <dbReference type="SAM" id="SignalP"/>
    </source>
</evidence>
<reference evidence="3 4" key="1">
    <citation type="submission" date="2018-05" db="EMBL/GenBank/DDBJ databases">
        <title>Complete genome sequence of Flagellimonas aquimarina ECD12 isolated from seaweed Ecklonia cava.</title>
        <authorList>
            <person name="Choi S."/>
            <person name="Seong C."/>
        </authorList>
    </citation>
    <scope>NUCLEOTIDE SEQUENCE [LARGE SCALE GENOMIC DNA]</scope>
    <source>
        <strain evidence="3 4">ECD12</strain>
    </source>
</reference>
<sequence>MILRKISICAWILISFFLFSCDDESTLNDGQVKEISNVEYLSSNPYSHSMVTLRDIPKVHNFLATKSGGSIFFESGLSNKNGQVVINQDEILMIVDTLGNKNYSFQFLSTEAPPFTFYNLIVPISADETPKEPYVISYTSEPETLDTFLQDPNSTGIDFANFSGTLNIHPFEYFFPNGTYAKNNCTGHDEYGDPILCDELIIDSGSNGSGGVGGGVGGSNNPPWDPYTGWSGTRIYHITPQDGIYRYTSASTCQHPGECIIVHVYDNGSGASQKRIVDDCIGCDVIQPGGVPVNTTPSLYAGILNTKLDNILNTYQLSFLSSNSSMCQQILNFINANDNDEGKRFVLRAIEGIMEGEFFSFNSILVSERNYTTNNEVVVPFPLIKYPIDKVLLYEQQYPKLTEYLKNQMPKVAGISKIVDAIHELTNIPITDIKNDLKWGEGPILEITQLDNFVPGVTDEDSAGFFDDNTPERIYLDVDYVNDLEQGTTDQPIEDELLFFLGTTILHEYVHYGDYSQGFDYPGEEGRIFEVKVYGFNVGPDTARLVLDRINN</sequence>
<dbReference type="Proteomes" id="UP000245762">
    <property type="component" value="Unassembled WGS sequence"/>
</dbReference>
<feature type="domain" description="Tox-MPTase3" evidence="2">
    <location>
        <begin position="396"/>
        <end position="535"/>
    </location>
</feature>
<dbReference type="InterPro" id="IPR028913">
    <property type="entry name" value="Tox-MPTase3_dom"/>
</dbReference>
<comment type="caution">
    <text evidence="3">The sequence shown here is derived from an EMBL/GenBank/DDBJ whole genome shotgun (WGS) entry which is preliminary data.</text>
</comment>
<gene>
    <name evidence="3" type="ORF">DKG77_01970</name>
</gene>
<dbReference type="OrthoDB" id="1424024at2"/>
<protein>
    <recommendedName>
        <fullName evidence="2">Tox-MPTase3 domain-containing protein</fullName>
    </recommendedName>
</protein>
<dbReference type="Pfam" id="PF15639">
    <property type="entry name" value="Tox-MPTase3"/>
    <property type="match status" value="1"/>
</dbReference>
<evidence type="ECO:0000313" key="4">
    <source>
        <dbReference type="Proteomes" id="UP000245762"/>
    </source>
</evidence>
<evidence type="ECO:0000259" key="2">
    <source>
        <dbReference type="Pfam" id="PF15639"/>
    </source>
</evidence>
<dbReference type="RefSeq" id="WP_109659678.1">
    <property type="nucleotide sequence ID" value="NZ_QGEG01000001.1"/>
</dbReference>